<dbReference type="EMBL" id="BAAATZ010000029">
    <property type="protein sequence ID" value="GAA2735385.1"/>
    <property type="molecule type" value="Genomic_DNA"/>
</dbReference>
<evidence type="ECO:0008006" key="3">
    <source>
        <dbReference type="Google" id="ProtNLM"/>
    </source>
</evidence>
<protein>
    <recommendedName>
        <fullName evidence="3">DoxX-like protein</fullName>
    </recommendedName>
</protein>
<gene>
    <name evidence="1" type="ORF">GCM10010439_60060</name>
</gene>
<name>A0ABN3ULW5_9ACTN</name>
<organism evidence="1 2">
    <name type="scientific">Actinocorallia aurantiaca</name>
    <dbReference type="NCBI Taxonomy" id="46204"/>
    <lineage>
        <taxon>Bacteria</taxon>
        <taxon>Bacillati</taxon>
        <taxon>Actinomycetota</taxon>
        <taxon>Actinomycetes</taxon>
        <taxon>Streptosporangiales</taxon>
        <taxon>Thermomonosporaceae</taxon>
        <taxon>Actinocorallia</taxon>
    </lineage>
</organism>
<reference evidence="1 2" key="1">
    <citation type="journal article" date="2019" name="Int. J. Syst. Evol. Microbiol.">
        <title>The Global Catalogue of Microorganisms (GCM) 10K type strain sequencing project: providing services to taxonomists for standard genome sequencing and annotation.</title>
        <authorList>
            <consortium name="The Broad Institute Genomics Platform"/>
            <consortium name="The Broad Institute Genome Sequencing Center for Infectious Disease"/>
            <person name="Wu L."/>
            <person name="Ma J."/>
        </authorList>
    </citation>
    <scope>NUCLEOTIDE SEQUENCE [LARGE SCALE GENOMIC DNA]</scope>
    <source>
        <strain evidence="1 2">JCM 8201</strain>
    </source>
</reference>
<sequence length="135" mass="14270">MRPHQFPARLSAGLVILNSGMGKRSADQAAAEGVHGMAVGAYPFLKDQDPRRFVRLLSNGEIVIGALLLAPFVPSLVAGAALTAFAGGLTGLYLRIPGMREEGSLRPTQAGLPLAKDVWLLGIGISLMLDDLHDR</sequence>
<dbReference type="Proteomes" id="UP001501842">
    <property type="component" value="Unassembled WGS sequence"/>
</dbReference>
<evidence type="ECO:0000313" key="1">
    <source>
        <dbReference type="EMBL" id="GAA2735385.1"/>
    </source>
</evidence>
<keyword evidence="2" id="KW-1185">Reference proteome</keyword>
<comment type="caution">
    <text evidence="1">The sequence shown here is derived from an EMBL/GenBank/DDBJ whole genome shotgun (WGS) entry which is preliminary data.</text>
</comment>
<proteinExistence type="predicted"/>
<accession>A0ABN3ULW5</accession>
<evidence type="ECO:0000313" key="2">
    <source>
        <dbReference type="Proteomes" id="UP001501842"/>
    </source>
</evidence>